<sequence>MGVRSIRSGEPYWYELIKGHFLYPPARAFANPPSTTEGALLPKPRPLRDVTSAGKEILFLSSEESVGSSQEESSSWSKIFAGVLHDLGIDPEERPKKAAKKKT</sequence>
<evidence type="ECO:0000313" key="1">
    <source>
        <dbReference type="EMBL" id="KAF5766524.1"/>
    </source>
</evidence>
<dbReference type="Proteomes" id="UP000215914">
    <property type="component" value="Unassembled WGS sequence"/>
</dbReference>
<dbReference type="PANTHER" id="PTHR31099">
    <property type="entry name" value="OS06G0165300 PROTEIN"/>
    <property type="match status" value="1"/>
</dbReference>
<gene>
    <name evidence="1" type="ORF">HanXRQr2_Chr15g0716351</name>
</gene>
<proteinExistence type="predicted"/>
<protein>
    <submittedName>
        <fullName evidence="1">Uncharacterized protein</fullName>
    </submittedName>
</protein>
<evidence type="ECO:0000313" key="2">
    <source>
        <dbReference type="Proteomes" id="UP000215914"/>
    </source>
</evidence>
<dbReference type="EMBL" id="MNCJ02000330">
    <property type="protein sequence ID" value="KAF5766524.1"/>
    <property type="molecule type" value="Genomic_DNA"/>
</dbReference>
<keyword evidence="2" id="KW-1185">Reference proteome</keyword>
<comment type="caution">
    <text evidence="1">The sequence shown here is derived from an EMBL/GenBank/DDBJ whole genome shotgun (WGS) entry which is preliminary data.</text>
</comment>
<name>A0A9K3H6E4_HELAN</name>
<reference evidence="1" key="2">
    <citation type="submission" date="2020-06" db="EMBL/GenBank/DDBJ databases">
        <title>Helianthus annuus Genome sequencing and assembly Release 2.</title>
        <authorList>
            <person name="Gouzy J."/>
            <person name="Langlade N."/>
            <person name="Munos S."/>
        </authorList>
    </citation>
    <scope>NUCLEOTIDE SEQUENCE</scope>
    <source>
        <tissue evidence="1">Leaves</tissue>
    </source>
</reference>
<dbReference type="PANTHER" id="PTHR31099:SF49">
    <property type="entry name" value="MYOSIN HEAVY CHAIN-LIKE PROTEIN"/>
    <property type="match status" value="1"/>
</dbReference>
<organism evidence="1 2">
    <name type="scientific">Helianthus annuus</name>
    <name type="common">Common sunflower</name>
    <dbReference type="NCBI Taxonomy" id="4232"/>
    <lineage>
        <taxon>Eukaryota</taxon>
        <taxon>Viridiplantae</taxon>
        <taxon>Streptophyta</taxon>
        <taxon>Embryophyta</taxon>
        <taxon>Tracheophyta</taxon>
        <taxon>Spermatophyta</taxon>
        <taxon>Magnoliopsida</taxon>
        <taxon>eudicotyledons</taxon>
        <taxon>Gunneridae</taxon>
        <taxon>Pentapetalae</taxon>
        <taxon>asterids</taxon>
        <taxon>campanulids</taxon>
        <taxon>Asterales</taxon>
        <taxon>Asteraceae</taxon>
        <taxon>Asteroideae</taxon>
        <taxon>Heliantheae alliance</taxon>
        <taxon>Heliantheae</taxon>
        <taxon>Helianthus</taxon>
    </lineage>
</organism>
<accession>A0A9K3H6E4</accession>
<dbReference type="Gramene" id="mRNA:HanXRQr2_Chr15g0716351">
    <property type="protein sequence ID" value="CDS:HanXRQr2_Chr15g0716351.1"/>
    <property type="gene ID" value="HanXRQr2_Chr15g0716351"/>
</dbReference>
<dbReference type="AlphaFoldDB" id="A0A9K3H6E4"/>
<reference evidence="1" key="1">
    <citation type="journal article" date="2017" name="Nature">
        <title>The sunflower genome provides insights into oil metabolism, flowering and Asterid evolution.</title>
        <authorList>
            <person name="Badouin H."/>
            <person name="Gouzy J."/>
            <person name="Grassa C.J."/>
            <person name="Murat F."/>
            <person name="Staton S.E."/>
            <person name="Cottret L."/>
            <person name="Lelandais-Briere C."/>
            <person name="Owens G.L."/>
            <person name="Carrere S."/>
            <person name="Mayjonade B."/>
            <person name="Legrand L."/>
            <person name="Gill N."/>
            <person name="Kane N.C."/>
            <person name="Bowers J.E."/>
            <person name="Hubner S."/>
            <person name="Bellec A."/>
            <person name="Berard A."/>
            <person name="Berges H."/>
            <person name="Blanchet N."/>
            <person name="Boniface M.C."/>
            <person name="Brunel D."/>
            <person name="Catrice O."/>
            <person name="Chaidir N."/>
            <person name="Claudel C."/>
            <person name="Donnadieu C."/>
            <person name="Faraut T."/>
            <person name="Fievet G."/>
            <person name="Helmstetter N."/>
            <person name="King M."/>
            <person name="Knapp S.J."/>
            <person name="Lai Z."/>
            <person name="Le Paslier M.C."/>
            <person name="Lippi Y."/>
            <person name="Lorenzon L."/>
            <person name="Mandel J.R."/>
            <person name="Marage G."/>
            <person name="Marchand G."/>
            <person name="Marquand E."/>
            <person name="Bret-Mestries E."/>
            <person name="Morien E."/>
            <person name="Nambeesan S."/>
            <person name="Nguyen T."/>
            <person name="Pegot-Espagnet P."/>
            <person name="Pouilly N."/>
            <person name="Raftis F."/>
            <person name="Sallet E."/>
            <person name="Schiex T."/>
            <person name="Thomas J."/>
            <person name="Vandecasteele C."/>
            <person name="Vares D."/>
            <person name="Vear F."/>
            <person name="Vautrin S."/>
            <person name="Crespi M."/>
            <person name="Mangin B."/>
            <person name="Burke J.M."/>
            <person name="Salse J."/>
            <person name="Munos S."/>
            <person name="Vincourt P."/>
            <person name="Rieseberg L.H."/>
            <person name="Langlade N.B."/>
        </authorList>
    </citation>
    <scope>NUCLEOTIDE SEQUENCE</scope>
    <source>
        <tissue evidence="1">Leaves</tissue>
    </source>
</reference>